<evidence type="ECO:0000256" key="3">
    <source>
        <dbReference type="ARBA" id="ARBA00022519"/>
    </source>
</evidence>
<dbReference type="SUPFAM" id="SSF54534">
    <property type="entry name" value="FKBP-like"/>
    <property type="match status" value="2"/>
</dbReference>
<keyword evidence="7" id="KW-0143">Chaperone</keyword>
<reference evidence="14 15" key="1">
    <citation type="journal article" date="2019" name="Nat. Microbiol.">
        <title>Mediterranean grassland soil C-N compound turnover is dependent on rainfall and depth, and is mediated by genomically divergent microorganisms.</title>
        <authorList>
            <person name="Diamond S."/>
            <person name="Andeer P.F."/>
            <person name="Li Z."/>
            <person name="Crits-Christoph A."/>
            <person name="Burstein D."/>
            <person name="Anantharaman K."/>
            <person name="Lane K.R."/>
            <person name="Thomas B.C."/>
            <person name="Pan C."/>
            <person name="Northen T.R."/>
            <person name="Banfield J.F."/>
        </authorList>
    </citation>
    <scope>NUCLEOTIDE SEQUENCE [LARGE SCALE GENOMIC DNA]</scope>
    <source>
        <strain evidence="14">WS_8</strain>
    </source>
</reference>
<dbReference type="Gene3D" id="3.10.50.40">
    <property type="match status" value="1"/>
</dbReference>
<dbReference type="GO" id="GO:0005886">
    <property type="term" value="C:plasma membrane"/>
    <property type="evidence" value="ECO:0007669"/>
    <property type="project" value="UniProtKB-SubCell"/>
</dbReference>
<dbReference type="PROSITE" id="PS50198">
    <property type="entry name" value="PPIC_PPIASE_2"/>
    <property type="match status" value="1"/>
</dbReference>
<dbReference type="PANTHER" id="PTHR47529:SF1">
    <property type="entry name" value="PERIPLASMIC CHAPERONE PPID"/>
    <property type="match status" value="1"/>
</dbReference>
<organism evidence="14 15">
    <name type="scientific">Eiseniibacteriota bacterium</name>
    <dbReference type="NCBI Taxonomy" id="2212470"/>
    <lineage>
        <taxon>Bacteria</taxon>
        <taxon>Candidatus Eiseniibacteriota</taxon>
    </lineage>
</organism>
<sequence length="603" mass="65986">MLKYLRMGSKRTKAIWWALTIVTVGTFVGGFIFLFGAGFDRGMQAEMSGALGTVDGEPIARADYQEAVTEQRQAYQKNYKSDPSEDDSRMLEAQAWRQLIVQLMMDRTARRLGLTATDPEVVLGMKTSPPPILLSAPDFQTDGKFDPNKYTAALRNPGFNWAPFERMVRTQLPVRKLQARLLASLKLSQPELLQSYQEQFEKIVVTGVQVPPSTETNVPPPSAADLDRAYETYKGRFSGPARLQLEVLEVPKKYTDEEVRAAREQAKSLVERARRGEDFAALARDYSEGAGAERGGEVNRLLQPNDFGPQLAPTMAAIPKGSIGDPIAEPGRFTIIKVLDRIQDPVSPVPNLRIAQIMIRVHPSDLSLRDQLDQARKIRAQAVREGLGHVAAAKGLSTGRTQFFAIGQTPPQLLQAPAAADWGVSAKLHEVSPVFEGADGYFVAQVSERRPAGPPTKADMAEQLRPLAEAETRLAAARPRAEGVAKAVAAGKTLEQAAAAAGLTTFHIDGMTRKQPDPRLASSPEAVGALFATPLGRVVGPVNMPTGWLIARIDNRVPADTAAFQQLKGQVSSDILERKQREFFSAWLAEQRAKVKVKDLRTP</sequence>
<dbReference type="Pfam" id="PF13145">
    <property type="entry name" value="Rotamase_2"/>
    <property type="match status" value="2"/>
</dbReference>
<comment type="caution">
    <text evidence="14">The sequence shown here is derived from an EMBL/GenBank/DDBJ whole genome shotgun (WGS) entry which is preliminary data.</text>
</comment>
<evidence type="ECO:0000256" key="9">
    <source>
        <dbReference type="ARBA" id="ARBA00040743"/>
    </source>
</evidence>
<feature type="transmembrane region" description="Helical" evidence="12">
    <location>
        <begin position="14"/>
        <end position="39"/>
    </location>
</feature>
<evidence type="ECO:0000256" key="10">
    <source>
        <dbReference type="ARBA" id="ARBA00042775"/>
    </source>
</evidence>
<name>A0A538TL54_UNCEI</name>
<keyword evidence="4 12" id="KW-0812">Transmembrane</keyword>
<evidence type="ECO:0000256" key="4">
    <source>
        <dbReference type="ARBA" id="ARBA00022692"/>
    </source>
</evidence>
<evidence type="ECO:0000256" key="1">
    <source>
        <dbReference type="ARBA" id="ARBA00004382"/>
    </source>
</evidence>
<protein>
    <recommendedName>
        <fullName evidence="9">Periplasmic chaperone PpiD</fullName>
    </recommendedName>
    <alternativeName>
        <fullName evidence="10">Periplasmic folding chaperone</fullName>
    </alternativeName>
</protein>
<evidence type="ECO:0000256" key="12">
    <source>
        <dbReference type="SAM" id="Phobius"/>
    </source>
</evidence>
<gene>
    <name evidence="14" type="ORF">E6K78_09430</name>
</gene>
<keyword evidence="2" id="KW-1003">Cell membrane</keyword>
<evidence type="ECO:0000256" key="8">
    <source>
        <dbReference type="ARBA" id="ARBA00038408"/>
    </source>
</evidence>
<feature type="domain" description="PpiC" evidence="13">
    <location>
        <begin position="240"/>
        <end position="340"/>
    </location>
</feature>
<comment type="subcellular location">
    <subcellularLocation>
        <location evidence="1">Cell inner membrane</location>
        <topology evidence="1">Single-pass type II membrane protein</topology>
        <orientation evidence="1">Periplasmic side</orientation>
    </subcellularLocation>
</comment>
<keyword evidence="6 12" id="KW-0472">Membrane</keyword>
<evidence type="ECO:0000259" key="13">
    <source>
        <dbReference type="PROSITE" id="PS50198"/>
    </source>
</evidence>
<evidence type="ECO:0000256" key="6">
    <source>
        <dbReference type="ARBA" id="ARBA00023136"/>
    </source>
</evidence>
<dbReference type="Pfam" id="PF13624">
    <property type="entry name" value="SurA_N_3"/>
    <property type="match status" value="1"/>
</dbReference>
<dbReference type="SUPFAM" id="SSF109998">
    <property type="entry name" value="Triger factor/SurA peptide-binding domain-like"/>
    <property type="match status" value="1"/>
</dbReference>
<proteinExistence type="inferred from homology"/>
<evidence type="ECO:0000256" key="5">
    <source>
        <dbReference type="ARBA" id="ARBA00022989"/>
    </source>
</evidence>
<evidence type="ECO:0000256" key="2">
    <source>
        <dbReference type="ARBA" id="ARBA00022475"/>
    </source>
</evidence>
<keyword evidence="5 12" id="KW-1133">Transmembrane helix</keyword>
<keyword evidence="11" id="KW-0697">Rotamase</keyword>
<dbReference type="InterPro" id="IPR027304">
    <property type="entry name" value="Trigger_fact/SurA_dom_sf"/>
</dbReference>
<accession>A0A538TL54</accession>
<dbReference type="AlphaFoldDB" id="A0A538TL54"/>
<keyword evidence="11" id="KW-0413">Isomerase</keyword>
<dbReference type="InterPro" id="IPR046357">
    <property type="entry name" value="PPIase_dom_sf"/>
</dbReference>
<evidence type="ECO:0000256" key="7">
    <source>
        <dbReference type="ARBA" id="ARBA00023186"/>
    </source>
</evidence>
<dbReference type="Proteomes" id="UP000316609">
    <property type="component" value="Unassembled WGS sequence"/>
</dbReference>
<dbReference type="GO" id="GO:0003755">
    <property type="term" value="F:peptidyl-prolyl cis-trans isomerase activity"/>
    <property type="evidence" value="ECO:0007669"/>
    <property type="project" value="UniProtKB-KW"/>
</dbReference>
<evidence type="ECO:0000256" key="11">
    <source>
        <dbReference type="PROSITE-ProRule" id="PRU00278"/>
    </source>
</evidence>
<dbReference type="EMBL" id="VBOY01000088">
    <property type="protein sequence ID" value="TMQ64338.1"/>
    <property type="molecule type" value="Genomic_DNA"/>
</dbReference>
<dbReference type="InterPro" id="IPR052029">
    <property type="entry name" value="PpiD_chaperone"/>
</dbReference>
<dbReference type="Gene3D" id="1.10.4030.10">
    <property type="entry name" value="Porin chaperone SurA, peptide-binding domain"/>
    <property type="match status" value="1"/>
</dbReference>
<keyword evidence="3" id="KW-0997">Cell inner membrane</keyword>
<dbReference type="PANTHER" id="PTHR47529">
    <property type="entry name" value="PEPTIDYL-PROLYL CIS-TRANS ISOMERASE D"/>
    <property type="match status" value="1"/>
</dbReference>
<evidence type="ECO:0000313" key="14">
    <source>
        <dbReference type="EMBL" id="TMQ64338.1"/>
    </source>
</evidence>
<evidence type="ECO:0000313" key="15">
    <source>
        <dbReference type="Proteomes" id="UP000316609"/>
    </source>
</evidence>
<dbReference type="InterPro" id="IPR000297">
    <property type="entry name" value="PPIase_PpiC"/>
</dbReference>
<comment type="similarity">
    <text evidence="8">Belongs to the PpiD chaperone family.</text>
</comment>